<feature type="binding site" evidence="9">
    <location>
        <position position="471"/>
    </location>
    <ligand>
        <name>Zn(2+)</name>
        <dbReference type="ChEBI" id="CHEBI:29105"/>
        <label>1</label>
    </ligand>
</feature>
<dbReference type="GO" id="GO:0004114">
    <property type="term" value="F:3',5'-cyclic-nucleotide phosphodiesterase activity"/>
    <property type="evidence" value="ECO:0007669"/>
    <property type="project" value="InterPro"/>
</dbReference>
<dbReference type="CDD" id="cd00077">
    <property type="entry name" value="HDc"/>
    <property type="match status" value="1"/>
</dbReference>
<dbReference type="PRINTS" id="PR00387">
    <property type="entry name" value="PDIESTERASE1"/>
</dbReference>
<feature type="transmembrane region" description="Helical" evidence="13">
    <location>
        <begin position="164"/>
        <end position="186"/>
    </location>
</feature>
<feature type="binding site" evidence="9">
    <location>
        <position position="472"/>
    </location>
    <ligand>
        <name>Zn(2+)</name>
        <dbReference type="ChEBI" id="CHEBI:29105"/>
        <label>1</label>
    </ligand>
</feature>
<dbReference type="InterPro" id="IPR003607">
    <property type="entry name" value="HD/PDEase_dom"/>
</dbReference>
<evidence type="ECO:0000256" key="8">
    <source>
        <dbReference type="PIRSR" id="PIRSR623088-2"/>
    </source>
</evidence>
<dbReference type="Proteomes" id="UP000009168">
    <property type="component" value="Unassembled WGS sequence"/>
</dbReference>
<feature type="compositionally biased region" description="Polar residues" evidence="12">
    <location>
        <begin position="1"/>
        <end position="19"/>
    </location>
</feature>
<evidence type="ECO:0000256" key="7">
    <source>
        <dbReference type="PIRSR" id="PIRSR623088-1"/>
    </source>
</evidence>
<feature type="coiled-coil region" evidence="11">
    <location>
        <begin position="674"/>
        <end position="704"/>
    </location>
</feature>
<feature type="binding site" evidence="9">
    <location>
        <position position="472"/>
    </location>
    <ligand>
        <name>Zn(2+)</name>
        <dbReference type="ChEBI" id="CHEBI:29105"/>
        <label>2</label>
    </ligand>
</feature>
<dbReference type="PROSITE" id="PS51845">
    <property type="entry name" value="PDEASE_I_2"/>
    <property type="match status" value="1"/>
</dbReference>
<feature type="domain" description="PDEase" evidence="14">
    <location>
        <begin position="354"/>
        <end position="677"/>
    </location>
</feature>
<dbReference type="InParanoid" id="I7MF95"/>
<evidence type="ECO:0000256" key="2">
    <source>
        <dbReference type="ARBA" id="ARBA00022692"/>
    </source>
</evidence>
<feature type="binding site" evidence="8">
    <location>
        <begin position="429"/>
        <end position="433"/>
    </location>
    <ligand>
        <name>AMP</name>
        <dbReference type="ChEBI" id="CHEBI:456215"/>
    </ligand>
</feature>
<comment type="cofactor">
    <cofactor evidence="10">
        <name>a divalent metal cation</name>
        <dbReference type="ChEBI" id="CHEBI:60240"/>
    </cofactor>
    <text evidence="10">Binds 2 divalent metal cations per subunit. Site 1 may preferentially bind zinc ions, while site 2 has a preference for magnesium and/or manganese ions.</text>
</comment>
<proteinExistence type="inferred from homology"/>
<dbReference type="EC" id="3.1.4.-" evidence="10"/>
<feature type="binding site" evidence="8">
    <location>
        <position position="634"/>
    </location>
    <ligand>
        <name>AMP</name>
        <dbReference type="ChEBI" id="CHEBI:456215"/>
    </ligand>
</feature>
<dbReference type="GeneID" id="7839985"/>
<dbReference type="InterPro" id="IPR002073">
    <property type="entry name" value="PDEase_catalytic_dom"/>
</dbReference>
<dbReference type="AlphaFoldDB" id="I7MF95"/>
<protein>
    <recommendedName>
        <fullName evidence="10">Phosphodiesterase</fullName>
        <ecNumber evidence="10">3.1.4.-</ecNumber>
    </recommendedName>
</protein>
<reference evidence="16" key="1">
    <citation type="journal article" date="2006" name="PLoS Biol.">
        <title>Macronuclear genome sequence of the ciliate Tetrahymena thermophila, a model eukaryote.</title>
        <authorList>
            <person name="Eisen J.A."/>
            <person name="Coyne R.S."/>
            <person name="Wu M."/>
            <person name="Wu D."/>
            <person name="Thiagarajan M."/>
            <person name="Wortman J.R."/>
            <person name="Badger J.H."/>
            <person name="Ren Q."/>
            <person name="Amedeo P."/>
            <person name="Jones K.M."/>
            <person name="Tallon L.J."/>
            <person name="Delcher A.L."/>
            <person name="Salzberg S.L."/>
            <person name="Silva J.C."/>
            <person name="Haas B.J."/>
            <person name="Majoros W.H."/>
            <person name="Farzad M."/>
            <person name="Carlton J.M."/>
            <person name="Smith R.K. Jr."/>
            <person name="Garg J."/>
            <person name="Pearlman R.E."/>
            <person name="Karrer K.M."/>
            <person name="Sun L."/>
            <person name="Manning G."/>
            <person name="Elde N.C."/>
            <person name="Turkewitz A.P."/>
            <person name="Asai D.J."/>
            <person name="Wilkes D.E."/>
            <person name="Wang Y."/>
            <person name="Cai H."/>
            <person name="Collins K."/>
            <person name="Stewart B.A."/>
            <person name="Lee S.R."/>
            <person name="Wilamowska K."/>
            <person name="Weinberg Z."/>
            <person name="Ruzzo W.L."/>
            <person name="Wloga D."/>
            <person name="Gaertig J."/>
            <person name="Frankel J."/>
            <person name="Tsao C.-C."/>
            <person name="Gorovsky M.A."/>
            <person name="Keeling P.J."/>
            <person name="Waller R.F."/>
            <person name="Patron N.J."/>
            <person name="Cherry J.M."/>
            <person name="Stover N.A."/>
            <person name="Krieger C.J."/>
            <person name="del Toro C."/>
            <person name="Ryder H.F."/>
            <person name="Williamson S.C."/>
            <person name="Barbeau R.A."/>
            <person name="Hamilton E.P."/>
            <person name="Orias E."/>
        </authorList>
    </citation>
    <scope>NUCLEOTIDE SEQUENCE [LARGE SCALE GENOMIC DNA]</scope>
    <source>
        <strain evidence="16">SB210</strain>
    </source>
</reference>
<evidence type="ECO:0000256" key="3">
    <source>
        <dbReference type="ARBA" id="ARBA00022723"/>
    </source>
</evidence>
<evidence type="ECO:0000256" key="6">
    <source>
        <dbReference type="ARBA" id="ARBA00023136"/>
    </source>
</evidence>
<dbReference type="Gene3D" id="1.10.1300.10">
    <property type="entry name" value="3'5'-cyclic nucleotide phosphodiesterase, catalytic domain"/>
    <property type="match status" value="1"/>
</dbReference>
<dbReference type="KEGG" id="tet:TTHERM_00137830"/>
<comment type="similarity">
    <text evidence="10">Belongs to the cyclic nucleotide phosphodiesterase family.</text>
</comment>
<dbReference type="SMART" id="SM00471">
    <property type="entry name" value="HDc"/>
    <property type="match status" value="1"/>
</dbReference>
<dbReference type="PANTHER" id="PTHR11347">
    <property type="entry name" value="CYCLIC NUCLEOTIDE PHOSPHODIESTERASE"/>
    <property type="match status" value="1"/>
</dbReference>
<feature type="binding site" evidence="8">
    <location>
        <position position="472"/>
    </location>
    <ligand>
        <name>AMP</name>
        <dbReference type="ChEBI" id="CHEBI:456215"/>
    </ligand>
</feature>
<feature type="transmembrane region" description="Helical" evidence="13">
    <location>
        <begin position="127"/>
        <end position="152"/>
    </location>
</feature>
<dbReference type="OrthoDB" id="342865at2759"/>
<feature type="compositionally biased region" description="Basic and acidic residues" evidence="12">
    <location>
        <begin position="35"/>
        <end position="46"/>
    </location>
</feature>
<accession>I7MF95</accession>
<comment type="subcellular location">
    <subcellularLocation>
        <location evidence="1">Membrane</location>
        <topology evidence="1">Multi-pass membrane protein</topology>
    </subcellularLocation>
</comment>
<organism evidence="15 16">
    <name type="scientific">Tetrahymena thermophila (strain SB210)</name>
    <dbReference type="NCBI Taxonomy" id="312017"/>
    <lineage>
        <taxon>Eukaryota</taxon>
        <taxon>Sar</taxon>
        <taxon>Alveolata</taxon>
        <taxon>Ciliophora</taxon>
        <taxon>Intramacronucleata</taxon>
        <taxon>Oligohymenophorea</taxon>
        <taxon>Hymenostomatida</taxon>
        <taxon>Tetrahymenina</taxon>
        <taxon>Tetrahymenidae</taxon>
        <taxon>Tetrahymena</taxon>
    </lineage>
</organism>
<evidence type="ECO:0000256" key="11">
    <source>
        <dbReference type="SAM" id="Coils"/>
    </source>
</evidence>
<dbReference type="EMBL" id="GG662639">
    <property type="protein sequence ID" value="EAR99520.3"/>
    <property type="molecule type" value="Genomic_DNA"/>
</dbReference>
<dbReference type="GO" id="GO:0005216">
    <property type="term" value="F:monoatomic ion channel activity"/>
    <property type="evidence" value="ECO:0007669"/>
    <property type="project" value="InterPro"/>
</dbReference>
<feature type="transmembrane region" description="Helical" evidence="13">
    <location>
        <begin position="94"/>
        <end position="115"/>
    </location>
</feature>
<evidence type="ECO:0000313" key="16">
    <source>
        <dbReference type="Proteomes" id="UP000009168"/>
    </source>
</evidence>
<dbReference type="STRING" id="312017.I7MF95"/>
<dbReference type="InterPro" id="IPR023088">
    <property type="entry name" value="PDEase"/>
</dbReference>
<gene>
    <name evidence="15" type="ORF">TTHERM_00137830</name>
</gene>
<keyword evidence="11" id="KW-0175">Coiled coil</keyword>
<dbReference type="SUPFAM" id="SSF81324">
    <property type="entry name" value="Voltage-gated potassium channels"/>
    <property type="match status" value="1"/>
</dbReference>
<dbReference type="Pfam" id="PF00233">
    <property type="entry name" value="PDEase_I"/>
    <property type="match status" value="1"/>
</dbReference>
<feature type="active site" description="Proton donor" evidence="7">
    <location>
        <position position="429"/>
    </location>
</feature>
<evidence type="ECO:0000256" key="12">
    <source>
        <dbReference type="SAM" id="MobiDB-lite"/>
    </source>
</evidence>
<keyword evidence="2 13" id="KW-0812">Transmembrane</keyword>
<keyword evidence="4 10" id="KW-0378">Hydrolase</keyword>
<evidence type="ECO:0000256" key="13">
    <source>
        <dbReference type="SAM" id="Phobius"/>
    </source>
</evidence>
<evidence type="ECO:0000256" key="10">
    <source>
        <dbReference type="RuleBase" id="RU363067"/>
    </source>
</evidence>
<dbReference type="InterPro" id="IPR027359">
    <property type="entry name" value="Volt_channel_dom_sf"/>
</dbReference>
<dbReference type="GO" id="GO:0007165">
    <property type="term" value="P:signal transduction"/>
    <property type="evidence" value="ECO:0007669"/>
    <property type="project" value="InterPro"/>
</dbReference>
<dbReference type="Pfam" id="PF00520">
    <property type="entry name" value="Ion_trans"/>
    <property type="match status" value="1"/>
</dbReference>
<evidence type="ECO:0000259" key="14">
    <source>
        <dbReference type="PROSITE" id="PS51845"/>
    </source>
</evidence>
<dbReference type="Gene3D" id="1.20.120.350">
    <property type="entry name" value="Voltage-gated potassium channels. Chain C"/>
    <property type="match status" value="1"/>
</dbReference>
<dbReference type="SUPFAM" id="SSF109604">
    <property type="entry name" value="HD-domain/PDEase-like"/>
    <property type="match status" value="1"/>
</dbReference>
<sequence length="732" mass="86174">MNSQLQGSPQLDRSQLKQSIDQKNKDISPNTSRDMMNKSRNEEQKSAHNTSKNTQRSKRKNYFVSIEQKSVIENMVRKIDKVHYLRQFFESKLFNNYVISLTIFYTILMFCEFSIDDPTENFSNVQGMLLILQYIEIVIISLIILEILLKCYAYGIKLYFKQRVNIIDAVVISLSLILVLTDQFITQSSAKIISKFFRIFFRFLRLFIILRKMKNTNKKALEYKFGDKTPIEKILAIIDNLKQLVTDDHYYRELEWASQMISSNKLYEPILGKEQKELEQWMQQYDGKSKIEIKEEKKKEEVKEVQLEQPIKKEENKQVSTPATATPVVTAAPAPVAVTQHIVPEVVEEQFIYQQIETSPQVENYFENLDSREFMVFEFFKENLGKELSILLNYLFEQYQCFQAWKLQPEVLYHFSDIIQQKYLGNPYHNKIHAFDVTQTMHFFLKKCNFVQIGKLNKIDIGTVFVAAAIHDVEHPGFNNPFQMNAKTDLAILYNDKSPLENHHLSVTFKLLRDNPSINIFEGIDKKTYKNVRETLIQMILKTDMNQHFTSLAQLKGRLASNEFDAKAADKPLCLNTLLHAADVSNPFKPFHIYQEWTHRVLNEFWIQGDVERSRGLPISYLCDRYTTNIAKSQIGFIDFIVQPYFETICQFIPELLNYMPLFEQNKQEWQTYEEYYDRQLATLQAQQKKLEERTKTIEDKKKDLTISQIDKFSTPSQINIQQIKTQSQQQQ</sequence>
<evidence type="ECO:0000256" key="4">
    <source>
        <dbReference type="ARBA" id="ARBA00022801"/>
    </source>
</evidence>
<dbReference type="FunCoup" id="I7MF95">
    <property type="interactions" value="25"/>
</dbReference>
<feature type="binding site" evidence="8">
    <location>
        <position position="583"/>
    </location>
    <ligand>
        <name>AMP</name>
        <dbReference type="ChEBI" id="CHEBI:456215"/>
    </ligand>
</feature>
<evidence type="ECO:0000313" key="15">
    <source>
        <dbReference type="EMBL" id="EAR99520.3"/>
    </source>
</evidence>
<keyword evidence="6 13" id="KW-0472">Membrane</keyword>
<keyword evidence="5 13" id="KW-1133">Transmembrane helix</keyword>
<evidence type="ECO:0000256" key="9">
    <source>
        <dbReference type="PIRSR" id="PIRSR623088-3"/>
    </source>
</evidence>
<dbReference type="GO" id="GO:0046872">
    <property type="term" value="F:metal ion binding"/>
    <property type="evidence" value="ECO:0007669"/>
    <property type="project" value="UniProtKB-KW"/>
</dbReference>
<dbReference type="InterPro" id="IPR036971">
    <property type="entry name" value="PDEase_catalytic_dom_sf"/>
</dbReference>
<dbReference type="InterPro" id="IPR005821">
    <property type="entry name" value="Ion_trans_dom"/>
</dbReference>
<keyword evidence="16" id="KW-1185">Reference proteome</keyword>
<name>I7MF95_TETTS</name>
<feature type="binding site" evidence="9">
    <location>
        <position position="433"/>
    </location>
    <ligand>
        <name>Zn(2+)</name>
        <dbReference type="ChEBI" id="CHEBI:29105"/>
        <label>1</label>
    </ligand>
</feature>
<feature type="binding site" evidence="9">
    <location>
        <position position="583"/>
    </location>
    <ligand>
        <name>Zn(2+)</name>
        <dbReference type="ChEBI" id="CHEBI:29105"/>
        <label>1</label>
    </ligand>
</feature>
<dbReference type="RefSeq" id="XP_001019765.3">
    <property type="nucleotide sequence ID" value="XM_001019765.3"/>
</dbReference>
<feature type="region of interest" description="Disordered" evidence="12">
    <location>
        <begin position="1"/>
        <end position="58"/>
    </location>
</feature>
<dbReference type="InterPro" id="IPR023174">
    <property type="entry name" value="PDEase_CS"/>
</dbReference>
<keyword evidence="3 9" id="KW-0479">Metal-binding</keyword>
<evidence type="ECO:0000256" key="1">
    <source>
        <dbReference type="ARBA" id="ARBA00004141"/>
    </source>
</evidence>
<evidence type="ECO:0000256" key="5">
    <source>
        <dbReference type="ARBA" id="ARBA00022989"/>
    </source>
</evidence>
<dbReference type="GO" id="GO:0016020">
    <property type="term" value="C:membrane"/>
    <property type="evidence" value="ECO:0007669"/>
    <property type="project" value="UniProtKB-SubCell"/>
</dbReference>
<dbReference type="PROSITE" id="PS00126">
    <property type="entry name" value="PDEASE_I_1"/>
    <property type="match status" value="1"/>
</dbReference>